<sequence length="572" mass="66771">MFIQCVQKVEDISPTNLKNFIAMMLSVMEHLFPLINEGISENYKMETDENRTEENVKEVVLRISLSPDKFRYNETYCRSEDWVIAIEFLQEAAITSLASDRNGMPEEIKSHIISADENKTSIQVKTASLSCDNVPLKDYTPVLACNETILESLVNLKLLSSQKETEDEDINVEVFCEDSDDEDVWKCCDCGESFRNRKRLEKHMFSHVYELHTQYNNKQYKGNTKRHDLVPDKQQMVKHFNKENACHSDFRQGFKTREKIDQQKLPNSEELHTHLICEQSVKQKIDLESQTLDHTEVKPYKCLYCGKYFLQHSALVDHLALHNKQTKYHCAECGKEFSKELNLKRHKLTHTEKRTHKCDDCGAHFKFSSHLFHHKKIHRIQELYKCSICGENFKENRDLLIHETVHTNDQLLTCPVCRQSFNSKVSFENHFVTHKMEKPFKCLTCGVSFMLNASLIRHSTIHNGQSYKCTDCGKLVRSKSGLKRHIETHMPEKAFKCAVCDQQFRTKENLLRHSDIHTNNRPFECADCGRCFRQKCQRRSERCTKYLLNLPASLTAIPRFRALSSVLSQQIE</sequence>
<feature type="domain" description="C2H2-type" evidence="6">
    <location>
        <begin position="440"/>
        <end position="467"/>
    </location>
</feature>
<keyword evidence="1" id="KW-0479">Metal-binding</keyword>
<feature type="domain" description="C2H2-type" evidence="6">
    <location>
        <begin position="384"/>
        <end position="411"/>
    </location>
</feature>
<evidence type="ECO:0000256" key="4">
    <source>
        <dbReference type="ARBA" id="ARBA00022833"/>
    </source>
</evidence>
<dbReference type="PANTHER" id="PTHR24381:SF445">
    <property type="entry name" value="GASTRULA ZINC FINGER PROTEIN XLCGF28.1-LIKE-RELATED"/>
    <property type="match status" value="1"/>
</dbReference>
<feature type="domain" description="C2H2-type" evidence="6">
    <location>
        <begin position="356"/>
        <end position="383"/>
    </location>
</feature>
<dbReference type="Proteomes" id="UP001153148">
    <property type="component" value="Unassembled WGS sequence"/>
</dbReference>
<evidence type="ECO:0000256" key="2">
    <source>
        <dbReference type="ARBA" id="ARBA00022737"/>
    </source>
</evidence>
<reference evidence="7" key="1">
    <citation type="submission" date="2021-03" db="EMBL/GenBank/DDBJ databases">
        <authorList>
            <person name="Tran Van P."/>
        </authorList>
    </citation>
    <scope>NUCLEOTIDE SEQUENCE</scope>
</reference>
<dbReference type="EMBL" id="CAJPIN010004064">
    <property type="protein sequence ID" value="CAG2056585.1"/>
    <property type="molecule type" value="Genomic_DNA"/>
</dbReference>
<proteinExistence type="predicted"/>
<evidence type="ECO:0000313" key="8">
    <source>
        <dbReference type="Proteomes" id="UP001153148"/>
    </source>
</evidence>
<dbReference type="SUPFAM" id="SSF57667">
    <property type="entry name" value="beta-beta-alpha zinc fingers"/>
    <property type="match status" value="4"/>
</dbReference>
<feature type="domain" description="C2H2-type" evidence="6">
    <location>
        <begin position="185"/>
        <end position="212"/>
    </location>
</feature>
<dbReference type="SMART" id="SM00355">
    <property type="entry name" value="ZnF_C2H2"/>
    <property type="match status" value="9"/>
</dbReference>
<keyword evidence="2" id="KW-0677">Repeat</keyword>
<name>A0ABN7NU36_TIMPD</name>
<feature type="domain" description="C2H2-type" evidence="6">
    <location>
        <begin position="467"/>
        <end position="494"/>
    </location>
</feature>
<dbReference type="PROSITE" id="PS00028">
    <property type="entry name" value="ZINC_FINGER_C2H2_1"/>
    <property type="match status" value="9"/>
</dbReference>
<feature type="domain" description="C2H2-type" evidence="6">
    <location>
        <begin position="328"/>
        <end position="355"/>
    </location>
</feature>
<feature type="non-terminal residue" evidence="7">
    <location>
        <position position="572"/>
    </location>
</feature>
<evidence type="ECO:0000256" key="5">
    <source>
        <dbReference type="PROSITE-ProRule" id="PRU00042"/>
    </source>
</evidence>
<gene>
    <name evidence="7" type="ORF">TPAB3V08_LOCUS3574</name>
</gene>
<feature type="domain" description="C2H2-type" evidence="6">
    <location>
        <begin position="412"/>
        <end position="439"/>
    </location>
</feature>
<evidence type="ECO:0000256" key="3">
    <source>
        <dbReference type="ARBA" id="ARBA00022771"/>
    </source>
</evidence>
<dbReference type="InterPro" id="IPR013087">
    <property type="entry name" value="Znf_C2H2_type"/>
</dbReference>
<feature type="domain" description="C2H2-type" evidence="6">
    <location>
        <begin position="300"/>
        <end position="327"/>
    </location>
</feature>
<dbReference type="Gene3D" id="3.30.160.60">
    <property type="entry name" value="Classic Zinc Finger"/>
    <property type="match status" value="7"/>
</dbReference>
<organism evidence="7 8">
    <name type="scientific">Timema podura</name>
    <name type="common">Walking stick</name>
    <dbReference type="NCBI Taxonomy" id="61482"/>
    <lineage>
        <taxon>Eukaryota</taxon>
        <taxon>Metazoa</taxon>
        <taxon>Ecdysozoa</taxon>
        <taxon>Arthropoda</taxon>
        <taxon>Hexapoda</taxon>
        <taxon>Insecta</taxon>
        <taxon>Pterygota</taxon>
        <taxon>Neoptera</taxon>
        <taxon>Polyneoptera</taxon>
        <taxon>Phasmatodea</taxon>
        <taxon>Timematodea</taxon>
        <taxon>Timematoidea</taxon>
        <taxon>Timematidae</taxon>
        <taxon>Timema</taxon>
    </lineage>
</organism>
<feature type="domain" description="C2H2-type" evidence="6">
    <location>
        <begin position="495"/>
        <end position="522"/>
    </location>
</feature>
<protein>
    <recommendedName>
        <fullName evidence="6">C2H2-type domain-containing protein</fullName>
    </recommendedName>
</protein>
<keyword evidence="3 5" id="KW-0863">Zinc-finger</keyword>
<keyword evidence="4" id="KW-0862">Zinc</keyword>
<evidence type="ECO:0000256" key="1">
    <source>
        <dbReference type="ARBA" id="ARBA00022723"/>
    </source>
</evidence>
<keyword evidence="8" id="KW-1185">Reference proteome</keyword>
<evidence type="ECO:0000313" key="7">
    <source>
        <dbReference type="EMBL" id="CAG2056585.1"/>
    </source>
</evidence>
<dbReference type="Pfam" id="PF00096">
    <property type="entry name" value="zf-C2H2"/>
    <property type="match status" value="5"/>
</dbReference>
<comment type="caution">
    <text evidence="7">The sequence shown here is derived from an EMBL/GenBank/DDBJ whole genome shotgun (WGS) entry which is preliminary data.</text>
</comment>
<dbReference type="PROSITE" id="PS50157">
    <property type="entry name" value="ZINC_FINGER_C2H2_2"/>
    <property type="match status" value="9"/>
</dbReference>
<accession>A0ABN7NU36</accession>
<dbReference type="PANTHER" id="PTHR24381">
    <property type="entry name" value="ZINC FINGER PROTEIN"/>
    <property type="match status" value="1"/>
</dbReference>
<dbReference type="InterPro" id="IPR036236">
    <property type="entry name" value="Znf_C2H2_sf"/>
</dbReference>
<evidence type="ECO:0000259" key="6">
    <source>
        <dbReference type="PROSITE" id="PS50157"/>
    </source>
</evidence>